<organism evidence="2 3">
    <name type="scientific">Spizellomyces punctatus (strain DAOM BR117)</name>
    <dbReference type="NCBI Taxonomy" id="645134"/>
    <lineage>
        <taxon>Eukaryota</taxon>
        <taxon>Fungi</taxon>
        <taxon>Fungi incertae sedis</taxon>
        <taxon>Chytridiomycota</taxon>
        <taxon>Chytridiomycota incertae sedis</taxon>
        <taxon>Chytridiomycetes</taxon>
        <taxon>Spizellomycetales</taxon>
        <taxon>Spizellomycetaceae</taxon>
        <taxon>Spizellomyces</taxon>
    </lineage>
</organism>
<dbReference type="AlphaFoldDB" id="A0A0L0HSC4"/>
<evidence type="ECO:0000256" key="1">
    <source>
        <dbReference type="SAM" id="MobiDB-lite"/>
    </source>
</evidence>
<proteinExistence type="predicted"/>
<dbReference type="InterPro" id="IPR028118">
    <property type="entry name" value="Chibby_fam"/>
</dbReference>
<name>A0A0L0HSC4_SPIPD</name>
<dbReference type="eggNOG" id="ENOG502T7KA">
    <property type="taxonomic scope" value="Eukaryota"/>
</dbReference>
<keyword evidence="3" id="KW-1185">Reference proteome</keyword>
<dbReference type="EMBL" id="KQ257451">
    <property type="protein sequence ID" value="KND03749.1"/>
    <property type="molecule type" value="Genomic_DNA"/>
</dbReference>
<protein>
    <submittedName>
        <fullName evidence="2">Uncharacterized protein</fullName>
    </submittedName>
</protein>
<evidence type="ECO:0000313" key="3">
    <source>
        <dbReference type="Proteomes" id="UP000053201"/>
    </source>
</evidence>
<dbReference type="VEuPathDB" id="FungiDB:SPPG_01205"/>
<evidence type="ECO:0000313" key="2">
    <source>
        <dbReference type="EMBL" id="KND03749.1"/>
    </source>
</evidence>
<dbReference type="InParanoid" id="A0A0L0HSC4"/>
<dbReference type="GeneID" id="27684889"/>
<accession>A0A0L0HSC4</accession>
<dbReference type="Pfam" id="PF14645">
    <property type="entry name" value="Chibby"/>
    <property type="match status" value="1"/>
</dbReference>
<dbReference type="Proteomes" id="UP000053201">
    <property type="component" value="Unassembled WGS sequence"/>
</dbReference>
<sequence length="114" mass="12982">MSTWENVKKHTRRLSDGFRRSPIKEKPAYFTPQDDDPIHLQLGEAHLIYEGNEWMLDGPVDAGSGRASQALHDLSEKNRILEAENQLLKFKIAVLTDMLAGTKLDMLQLQAHRS</sequence>
<dbReference type="OrthoDB" id="2145765at2759"/>
<feature type="region of interest" description="Disordered" evidence="1">
    <location>
        <begin position="1"/>
        <end position="20"/>
    </location>
</feature>
<reference evidence="2 3" key="1">
    <citation type="submission" date="2009-08" db="EMBL/GenBank/DDBJ databases">
        <title>The Genome Sequence of Spizellomyces punctatus strain DAOM BR117.</title>
        <authorList>
            <consortium name="The Broad Institute Genome Sequencing Platform"/>
            <person name="Russ C."/>
            <person name="Cuomo C."/>
            <person name="Shea T."/>
            <person name="Young S.K."/>
            <person name="Zeng Q."/>
            <person name="Koehrsen M."/>
            <person name="Haas B."/>
            <person name="Borodovsky M."/>
            <person name="Guigo R."/>
            <person name="Alvarado L."/>
            <person name="Berlin A."/>
            <person name="Bochicchio J."/>
            <person name="Borenstein D."/>
            <person name="Chapman S."/>
            <person name="Chen Z."/>
            <person name="Engels R."/>
            <person name="Freedman E."/>
            <person name="Gellesch M."/>
            <person name="Goldberg J."/>
            <person name="Griggs A."/>
            <person name="Gujja S."/>
            <person name="Heiman D."/>
            <person name="Hepburn T."/>
            <person name="Howarth C."/>
            <person name="Jen D."/>
            <person name="Larson L."/>
            <person name="Lewis B."/>
            <person name="Mehta T."/>
            <person name="Park D."/>
            <person name="Pearson M."/>
            <person name="Roberts A."/>
            <person name="Saif S."/>
            <person name="Shenoy N."/>
            <person name="Sisk P."/>
            <person name="Stolte C."/>
            <person name="Sykes S."/>
            <person name="Thomson T."/>
            <person name="Walk T."/>
            <person name="White J."/>
            <person name="Yandava C."/>
            <person name="Burger G."/>
            <person name="Gray M.W."/>
            <person name="Holland P.W.H."/>
            <person name="King N."/>
            <person name="Lang F.B.F."/>
            <person name="Roger A.J."/>
            <person name="Ruiz-Trillo I."/>
            <person name="Lander E."/>
            <person name="Nusbaum C."/>
        </authorList>
    </citation>
    <scope>NUCLEOTIDE SEQUENCE [LARGE SCALE GENOMIC DNA]</scope>
    <source>
        <strain evidence="2 3">DAOM BR117</strain>
    </source>
</reference>
<gene>
    <name evidence="2" type="ORF">SPPG_01205</name>
</gene>
<dbReference type="RefSeq" id="XP_016611788.1">
    <property type="nucleotide sequence ID" value="XM_016749536.1"/>
</dbReference>